<keyword evidence="2" id="KW-1185">Reference proteome</keyword>
<organism evidence="1 2">
    <name type="scientific">Petralouisia muris</name>
    <dbReference type="NCBI Taxonomy" id="3032872"/>
    <lineage>
        <taxon>Bacteria</taxon>
        <taxon>Bacillati</taxon>
        <taxon>Bacillota</taxon>
        <taxon>Clostridia</taxon>
        <taxon>Lachnospirales</taxon>
        <taxon>Lachnospiraceae</taxon>
        <taxon>Petralouisia</taxon>
    </lineage>
</organism>
<accession>A0AC61RW16</accession>
<gene>
    <name evidence="1" type="ORF">E5329_11465</name>
</gene>
<dbReference type="EMBL" id="SRYA01000020">
    <property type="protein sequence ID" value="TGY96083.1"/>
    <property type="molecule type" value="Genomic_DNA"/>
</dbReference>
<comment type="caution">
    <text evidence="1">The sequence shown here is derived from an EMBL/GenBank/DDBJ whole genome shotgun (WGS) entry which is preliminary data.</text>
</comment>
<evidence type="ECO:0000313" key="2">
    <source>
        <dbReference type="Proteomes" id="UP000304953"/>
    </source>
</evidence>
<protein>
    <submittedName>
        <fullName evidence="1">Uncharacterized protein</fullName>
    </submittedName>
</protein>
<dbReference type="Proteomes" id="UP000304953">
    <property type="component" value="Unassembled WGS sequence"/>
</dbReference>
<name>A0AC61RW16_9FIRM</name>
<reference evidence="1" key="1">
    <citation type="submission" date="2019-04" db="EMBL/GenBank/DDBJ databases">
        <title>Microbes associate with the intestines of laboratory mice.</title>
        <authorList>
            <person name="Navarre W."/>
            <person name="Wong E."/>
            <person name="Huang K."/>
            <person name="Tropini C."/>
            <person name="Ng K."/>
            <person name="Yu B."/>
        </authorList>
    </citation>
    <scope>NUCLEOTIDE SEQUENCE</scope>
    <source>
        <strain evidence="1">NM01_1-7b</strain>
    </source>
</reference>
<proteinExistence type="predicted"/>
<evidence type="ECO:0000313" key="1">
    <source>
        <dbReference type="EMBL" id="TGY96083.1"/>
    </source>
</evidence>
<sequence length="374" mass="42434">MRKISIAVCDTDKTYGQKLGEWISLEKGGRAFGSSFSTLESFLEFQKKGTVDIVLLGNGFWEEPAIAAQMEKALEENETQKDTIQKKGMAAEKDLKKSQAKNTQKILWIYLKDSSVRQENSDLAENFPVIGKYQPASRIVREIFYHYQKLGNQQEPAILSREVLGVYSPEHSIWQTPFALTLAQALGQREKVLYVNFKECAGFAEWLQENYSRDLLDVMYLCLTGEGNIVDCVGSAVYSMENFDYIPPANDSQCLGEVSSQDYLEFVKLLAEKSGYEVIILDLGMMVSGFFGLLEFCSKVYIPSETGELQKNAWNHFKQIVARQENLRLEQKVAHLQLPDMNPCICRENKMQQWIWGELGDYARQIAGVQGGTD</sequence>